<proteinExistence type="predicted"/>
<evidence type="ECO:0000313" key="1">
    <source>
        <dbReference type="EMBL" id="VFJ93993.1"/>
    </source>
</evidence>
<evidence type="ECO:0000313" key="2">
    <source>
        <dbReference type="EMBL" id="VFK23859.1"/>
    </source>
</evidence>
<name>A0A450X3G7_9GAMM</name>
<protein>
    <submittedName>
        <fullName evidence="2">Uncharacterized protein</fullName>
    </submittedName>
</protein>
<dbReference type="AlphaFoldDB" id="A0A450X3G7"/>
<sequence>MELRTHKISPFGRDDSAMEFWLRLSRAMNIPDIHEIGDRYRKHAGVPLFYFFSVERPKGFKAPETEPHDGNIPVRKK</sequence>
<gene>
    <name evidence="1" type="ORF">BECKLFY1418A_GA0070994_10363</name>
    <name evidence="2" type="ORF">BECKLFY1418C_GA0070996_11583</name>
</gene>
<accession>A0A450X3G7</accession>
<dbReference type="EMBL" id="CAADFN010000158">
    <property type="protein sequence ID" value="VFK23859.1"/>
    <property type="molecule type" value="Genomic_DNA"/>
</dbReference>
<organism evidence="2">
    <name type="scientific">Candidatus Kentrum sp. LFY</name>
    <dbReference type="NCBI Taxonomy" id="2126342"/>
    <lineage>
        <taxon>Bacteria</taxon>
        <taxon>Pseudomonadati</taxon>
        <taxon>Pseudomonadota</taxon>
        <taxon>Gammaproteobacteria</taxon>
        <taxon>Candidatus Kentrum</taxon>
    </lineage>
</organism>
<reference evidence="2" key="1">
    <citation type="submission" date="2019-02" db="EMBL/GenBank/DDBJ databases">
        <authorList>
            <person name="Gruber-Vodicka R. H."/>
            <person name="Seah K. B. B."/>
        </authorList>
    </citation>
    <scope>NUCLEOTIDE SEQUENCE</scope>
    <source>
        <strain evidence="2">BECK_BY7</strain>
        <strain evidence="1">BECK_M6</strain>
    </source>
</reference>
<dbReference type="EMBL" id="CAADFH010000036">
    <property type="protein sequence ID" value="VFJ93993.1"/>
    <property type="molecule type" value="Genomic_DNA"/>
</dbReference>